<dbReference type="EMBL" id="AP021874">
    <property type="protein sequence ID" value="BBO67637.1"/>
    <property type="molecule type" value="Genomic_DNA"/>
</dbReference>
<reference evidence="1 2" key="1">
    <citation type="submission" date="2019-11" db="EMBL/GenBank/DDBJ databases">
        <title>Comparative genomics of hydrocarbon-degrading Desulfosarcina strains.</title>
        <authorList>
            <person name="Watanabe M."/>
            <person name="Kojima H."/>
            <person name="Fukui M."/>
        </authorList>
    </citation>
    <scope>NUCLEOTIDE SEQUENCE [LARGE SCALE GENOMIC DNA]</scope>
    <source>
        <strain evidence="1 2">PL12</strain>
    </source>
</reference>
<proteinExistence type="predicted"/>
<gene>
    <name evidence="1" type="ORF">DSCA_15670</name>
</gene>
<name>A0A5K7YSL4_9BACT</name>
<dbReference type="KEGG" id="dalk:DSCA_15670"/>
<dbReference type="Proteomes" id="UP000427906">
    <property type="component" value="Chromosome"/>
</dbReference>
<sequence>MVNLGPARAYLPPGPRNRWFLSISDMAEGDSGVVQEFMINCNGATYRSPDPPVTILDGRTCCAYIPRRSPGAITGWLLPLLLD</sequence>
<dbReference type="RefSeq" id="WP_167527660.1">
    <property type="nucleotide sequence ID" value="NZ_AP021874.1"/>
</dbReference>
<organism evidence="1 2">
    <name type="scientific">Desulfosarcina alkanivorans</name>
    <dbReference type="NCBI Taxonomy" id="571177"/>
    <lineage>
        <taxon>Bacteria</taxon>
        <taxon>Pseudomonadati</taxon>
        <taxon>Thermodesulfobacteriota</taxon>
        <taxon>Desulfobacteria</taxon>
        <taxon>Desulfobacterales</taxon>
        <taxon>Desulfosarcinaceae</taxon>
        <taxon>Desulfosarcina</taxon>
    </lineage>
</organism>
<accession>A0A5K7YSL4</accession>
<protein>
    <submittedName>
        <fullName evidence="1">Uncharacterized protein</fullName>
    </submittedName>
</protein>
<keyword evidence="2" id="KW-1185">Reference proteome</keyword>
<dbReference type="AlphaFoldDB" id="A0A5K7YSL4"/>
<evidence type="ECO:0000313" key="1">
    <source>
        <dbReference type="EMBL" id="BBO67637.1"/>
    </source>
</evidence>
<evidence type="ECO:0000313" key="2">
    <source>
        <dbReference type="Proteomes" id="UP000427906"/>
    </source>
</evidence>